<gene>
    <name evidence="2" type="ORF">OHK93_005735</name>
</gene>
<feature type="compositionally biased region" description="Basic and acidic residues" evidence="1">
    <location>
        <begin position="444"/>
        <end position="460"/>
    </location>
</feature>
<proteinExistence type="predicted"/>
<sequence>MASSANNGGKPWKDRRERDQYFINKRANDSRDQNANQNPPWVPHQQWSPYQQQPYVPPVTYVHTTTVYGGYAPPLGHYTSNQRGNSNQYMPPGFTPYPAAYNSSWGQPAAVNPPWVQPAAFNPPWGQSAPPMPNQQGPYTVNRARQRAPPRPPPPGFVSEEDENAASSSNNGVGSLPKKSGTSQTPLETPESPVTSKPSPSSRPTERSKTLMNTVASAVNQDSTMTEHPKTPTNTVASRPPPASRPTERPRTAIATVLPGAPQDSTLMERVRSILKERTENLVVSHQRFTTTSATSPSCGPVPKDNPAELLAWIADRKAAKEANVIQPSSASPHTSADHELYEPKEIAKPTLHTGPREAPKQADLQDEPIYDDILPPSSIRSSLPPSNMEIDSSSLSDHHTPPQRFTSPINGSVRQTVVSPLYNKRKRMTPSHFEPEDESQETALRKDPPAAKRVQHTEQVEQPLEPDAMMLSTQDTPTVGQTTSQAESIDNEVKGSESSFHRGVADAVKLDRRSLRKRNV</sequence>
<organism evidence="2 3">
    <name type="scientific">Ramalina farinacea</name>
    <dbReference type="NCBI Taxonomy" id="258253"/>
    <lineage>
        <taxon>Eukaryota</taxon>
        <taxon>Fungi</taxon>
        <taxon>Dikarya</taxon>
        <taxon>Ascomycota</taxon>
        <taxon>Pezizomycotina</taxon>
        <taxon>Lecanoromycetes</taxon>
        <taxon>OSLEUM clade</taxon>
        <taxon>Lecanoromycetidae</taxon>
        <taxon>Lecanorales</taxon>
        <taxon>Lecanorineae</taxon>
        <taxon>Ramalinaceae</taxon>
        <taxon>Ramalina</taxon>
    </lineage>
</organism>
<feature type="region of interest" description="Disordered" evidence="1">
    <location>
        <begin position="121"/>
        <end position="251"/>
    </location>
</feature>
<feature type="region of interest" description="Disordered" evidence="1">
    <location>
        <begin position="1"/>
        <end position="49"/>
    </location>
</feature>
<dbReference type="AlphaFoldDB" id="A0AA43QIX9"/>
<feature type="compositionally biased region" description="Basic and acidic residues" evidence="1">
    <location>
        <begin position="492"/>
        <end position="506"/>
    </location>
</feature>
<accession>A0AA43QIX9</accession>
<feature type="compositionally biased region" description="Polar residues" evidence="1">
    <location>
        <begin position="210"/>
        <end position="224"/>
    </location>
</feature>
<feature type="compositionally biased region" description="Basic and acidic residues" evidence="1">
    <location>
        <begin position="11"/>
        <end position="32"/>
    </location>
</feature>
<evidence type="ECO:0000256" key="1">
    <source>
        <dbReference type="SAM" id="MobiDB-lite"/>
    </source>
</evidence>
<name>A0AA43QIX9_9LECA</name>
<feature type="compositionally biased region" description="Polar residues" evidence="1">
    <location>
        <begin position="472"/>
        <end position="489"/>
    </location>
</feature>
<protein>
    <submittedName>
        <fullName evidence="2">Uncharacterized protein</fullName>
    </submittedName>
</protein>
<dbReference type="EMBL" id="JAPUFD010000003">
    <property type="protein sequence ID" value="MDI1486504.1"/>
    <property type="molecule type" value="Genomic_DNA"/>
</dbReference>
<comment type="caution">
    <text evidence="2">The sequence shown here is derived from an EMBL/GenBank/DDBJ whole genome shotgun (WGS) entry which is preliminary data.</text>
</comment>
<feature type="compositionally biased region" description="Low complexity" evidence="1">
    <location>
        <begin position="374"/>
        <end position="387"/>
    </location>
</feature>
<feature type="compositionally biased region" description="Polar residues" evidence="1">
    <location>
        <begin position="404"/>
        <end position="419"/>
    </location>
</feature>
<feature type="compositionally biased region" description="Polar residues" evidence="1">
    <location>
        <begin position="180"/>
        <end position="203"/>
    </location>
</feature>
<evidence type="ECO:0000313" key="3">
    <source>
        <dbReference type="Proteomes" id="UP001161017"/>
    </source>
</evidence>
<keyword evidence="3" id="KW-1185">Reference proteome</keyword>
<dbReference type="Proteomes" id="UP001161017">
    <property type="component" value="Unassembled WGS sequence"/>
</dbReference>
<evidence type="ECO:0000313" key="2">
    <source>
        <dbReference type="EMBL" id="MDI1486504.1"/>
    </source>
</evidence>
<reference evidence="2" key="1">
    <citation type="journal article" date="2023" name="Genome Biol. Evol.">
        <title>First Whole Genome Sequence and Flow Cytometry Genome Size Data for the Lichen-Forming Fungus Ramalina farinacea (Ascomycota).</title>
        <authorList>
            <person name="Llewellyn T."/>
            <person name="Mian S."/>
            <person name="Hill R."/>
            <person name="Leitch I.J."/>
            <person name="Gaya E."/>
        </authorList>
    </citation>
    <scope>NUCLEOTIDE SEQUENCE</scope>
    <source>
        <strain evidence="2">LIQ254RAFAR</strain>
    </source>
</reference>
<feature type="region of interest" description="Disordered" evidence="1">
    <location>
        <begin position="348"/>
        <end position="506"/>
    </location>
</feature>